<proteinExistence type="predicted"/>
<comment type="caution">
    <text evidence="1">The sequence shown here is derived from an EMBL/GenBank/DDBJ whole genome shotgun (WGS) entry which is preliminary data.</text>
</comment>
<dbReference type="AlphaFoldDB" id="A0A1F6DB23"/>
<evidence type="ECO:0000313" key="1">
    <source>
        <dbReference type="EMBL" id="OGG58633.1"/>
    </source>
</evidence>
<protein>
    <submittedName>
        <fullName evidence="1">Uncharacterized protein</fullName>
    </submittedName>
</protein>
<sequence length="138" mass="15505">MYRALQALSDPDLSVEVPLVEGKAPGTWGLIQSLFPPENLHRNQVPARFSVDIMPVLTYEFTMMVNLVCDDLRGTITAVGHLAHDQQKFLRLEDEISLFIAARYRLRQKTGFLTVSKKLWDAVNKYATSPAAFGTARP</sequence>
<dbReference type="EMBL" id="MFLA01000032">
    <property type="protein sequence ID" value="OGG58633.1"/>
    <property type="molecule type" value="Genomic_DNA"/>
</dbReference>
<organism evidence="1 2">
    <name type="scientific">Candidatus Kaiserbacteria bacterium RIFCSPHIGHO2_01_FULL_56_24</name>
    <dbReference type="NCBI Taxonomy" id="1798487"/>
    <lineage>
        <taxon>Bacteria</taxon>
        <taxon>Candidatus Kaiseribacteriota</taxon>
    </lineage>
</organism>
<reference evidence="1 2" key="1">
    <citation type="journal article" date="2016" name="Nat. Commun.">
        <title>Thousands of microbial genomes shed light on interconnected biogeochemical processes in an aquifer system.</title>
        <authorList>
            <person name="Anantharaman K."/>
            <person name="Brown C.T."/>
            <person name="Hug L.A."/>
            <person name="Sharon I."/>
            <person name="Castelle C.J."/>
            <person name="Probst A.J."/>
            <person name="Thomas B.C."/>
            <person name="Singh A."/>
            <person name="Wilkins M.J."/>
            <person name="Karaoz U."/>
            <person name="Brodie E.L."/>
            <person name="Williams K.H."/>
            <person name="Hubbard S.S."/>
            <person name="Banfield J.F."/>
        </authorList>
    </citation>
    <scope>NUCLEOTIDE SEQUENCE [LARGE SCALE GENOMIC DNA]</scope>
</reference>
<evidence type="ECO:0000313" key="2">
    <source>
        <dbReference type="Proteomes" id="UP000176377"/>
    </source>
</evidence>
<accession>A0A1F6DB23</accession>
<dbReference type="Proteomes" id="UP000176377">
    <property type="component" value="Unassembled WGS sequence"/>
</dbReference>
<name>A0A1F6DB23_9BACT</name>
<gene>
    <name evidence="1" type="ORF">A2765_02830</name>
</gene>